<dbReference type="EMBL" id="UZAI01000184">
    <property type="protein sequence ID" value="VDO49646.1"/>
    <property type="molecule type" value="Genomic_DNA"/>
</dbReference>
<keyword evidence="2" id="KW-1185">Reference proteome</keyword>
<reference evidence="1 2" key="1">
    <citation type="submission" date="2018-11" db="EMBL/GenBank/DDBJ databases">
        <authorList>
            <consortium name="Pathogen Informatics"/>
        </authorList>
    </citation>
    <scope>NUCLEOTIDE SEQUENCE [LARGE SCALE GENOMIC DNA]</scope>
    <source>
        <strain evidence="1 2">Zambia</strain>
    </source>
</reference>
<evidence type="ECO:0000313" key="2">
    <source>
        <dbReference type="Proteomes" id="UP000277204"/>
    </source>
</evidence>
<name>A0A183LAU2_9TREM</name>
<organism evidence="1 2">
    <name type="scientific">Schistosoma margrebowiei</name>
    <dbReference type="NCBI Taxonomy" id="48269"/>
    <lineage>
        <taxon>Eukaryota</taxon>
        <taxon>Metazoa</taxon>
        <taxon>Spiralia</taxon>
        <taxon>Lophotrochozoa</taxon>
        <taxon>Platyhelminthes</taxon>
        <taxon>Trematoda</taxon>
        <taxon>Digenea</taxon>
        <taxon>Strigeidida</taxon>
        <taxon>Schistosomatoidea</taxon>
        <taxon>Schistosomatidae</taxon>
        <taxon>Schistosoma</taxon>
    </lineage>
</organism>
<gene>
    <name evidence="1" type="ORF">SMRZ_LOCUS917</name>
</gene>
<proteinExistence type="predicted"/>
<accession>A0A183LAU2</accession>
<dbReference type="Proteomes" id="UP000277204">
    <property type="component" value="Unassembled WGS sequence"/>
</dbReference>
<dbReference type="AlphaFoldDB" id="A0A183LAU2"/>
<protein>
    <submittedName>
        <fullName evidence="1">Uncharacterized protein</fullName>
    </submittedName>
</protein>
<evidence type="ECO:0000313" key="1">
    <source>
        <dbReference type="EMBL" id="VDO49646.1"/>
    </source>
</evidence>
<sequence length="81" mass="8872">MVVGGSQQESLDLGFVPLGTCQEGVSVILKEPMLSDGLDPVSLSFTVRDFRDSSSVCCFGWLILAWFSLKGKMNNDKEINK</sequence>